<reference evidence="1" key="1">
    <citation type="submission" date="2021-01" db="EMBL/GenBank/DDBJ databases">
        <authorList>
            <person name="Corre E."/>
            <person name="Pelletier E."/>
            <person name="Niang G."/>
            <person name="Scheremetjew M."/>
            <person name="Finn R."/>
            <person name="Kale V."/>
            <person name="Holt S."/>
            <person name="Cochrane G."/>
            <person name="Meng A."/>
            <person name="Brown T."/>
            <person name="Cohen L."/>
        </authorList>
    </citation>
    <scope>NUCLEOTIDE SEQUENCE</scope>
    <source>
        <strain evidence="1">CCMP3328</strain>
    </source>
</reference>
<name>A0A7R9WW78_9STRA</name>
<dbReference type="PANTHER" id="PTHR19288:SF90">
    <property type="entry name" value="OS08G0542600 PROTEIN"/>
    <property type="match status" value="1"/>
</dbReference>
<dbReference type="Gene3D" id="3.40.50.1000">
    <property type="entry name" value="HAD superfamily/HAD-like"/>
    <property type="match status" value="2"/>
</dbReference>
<organism evidence="1">
    <name type="scientific">Craspedostauros australis</name>
    <dbReference type="NCBI Taxonomy" id="1486917"/>
    <lineage>
        <taxon>Eukaryota</taxon>
        <taxon>Sar</taxon>
        <taxon>Stramenopiles</taxon>
        <taxon>Ochrophyta</taxon>
        <taxon>Bacillariophyta</taxon>
        <taxon>Bacillariophyceae</taxon>
        <taxon>Bacillariophycidae</taxon>
        <taxon>Naviculales</taxon>
        <taxon>Naviculaceae</taxon>
        <taxon>Craspedostauros</taxon>
    </lineage>
</organism>
<dbReference type="Pfam" id="PF13242">
    <property type="entry name" value="Hydrolase_like"/>
    <property type="match status" value="1"/>
</dbReference>
<sequence>MGNIFCAPGEPFEVHPSFRPIIDKYDAFIIDQWGVMHNGVVAMEGASECVQELARQGKKCIILSNTSSSEESALSRLPKLGFDLSSLAGGAVTSGDLATAYIRENYSGKKALVFSWKHPAAPDPQEFMERCDDIVLVDNMEDDANLPDVVILHGNEVILPADKHGKPDEGQSLGDYILTGKMEQVVMPVLKRCAERSIPVLCVDPDLISVNPDGTVLYMPGTIANYYERTLRGPTLYFGKPDARAFRRAVERLQQQFGITKERMCHIGDSLHHDIAGANSIDLDSVLVLGGVHRVDLENDLGKLAPTSKLQDLFQQIGHTPTHVAPLLQL</sequence>
<dbReference type="PANTHER" id="PTHR19288">
    <property type="entry name" value="4-NITROPHENYLPHOSPHATASE-RELATED"/>
    <property type="match status" value="1"/>
</dbReference>
<evidence type="ECO:0000313" key="1">
    <source>
        <dbReference type="EMBL" id="CAD8335193.1"/>
    </source>
</evidence>
<dbReference type="SUPFAM" id="SSF56784">
    <property type="entry name" value="HAD-like"/>
    <property type="match status" value="1"/>
</dbReference>
<dbReference type="InterPro" id="IPR023214">
    <property type="entry name" value="HAD_sf"/>
</dbReference>
<dbReference type="GO" id="GO:0016791">
    <property type="term" value="F:phosphatase activity"/>
    <property type="evidence" value="ECO:0007669"/>
    <property type="project" value="TreeGrafter"/>
</dbReference>
<accession>A0A7R9WW78</accession>
<dbReference type="Pfam" id="PF13344">
    <property type="entry name" value="Hydrolase_6"/>
    <property type="match status" value="1"/>
</dbReference>
<dbReference type="GO" id="GO:0005737">
    <property type="term" value="C:cytoplasm"/>
    <property type="evidence" value="ECO:0007669"/>
    <property type="project" value="TreeGrafter"/>
</dbReference>
<dbReference type="InterPro" id="IPR006357">
    <property type="entry name" value="HAD-SF_hydro_IIA"/>
</dbReference>
<protein>
    <submittedName>
        <fullName evidence="1">Uncharacterized protein</fullName>
    </submittedName>
</protein>
<dbReference type="AlphaFoldDB" id="A0A7R9WW78"/>
<proteinExistence type="predicted"/>
<gene>
    <name evidence="1" type="ORF">CAUS1442_LOCUS7298</name>
</gene>
<dbReference type="EMBL" id="HBEF01011587">
    <property type="protein sequence ID" value="CAD8335193.1"/>
    <property type="molecule type" value="Transcribed_RNA"/>
</dbReference>
<dbReference type="InterPro" id="IPR036412">
    <property type="entry name" value="HAD-like_sf"/>
</dbReference>